<keyword evidence="2 5" id="KW-0378">Hydrolase</keyword>
<proteinExistence type="predicted"/>
<dbReference type="InterPro" id="IPR002933">
    <property type="entry name" value="Peptidase_M20"/>
</dbReference>
<name>A0ABX2SQW6_VREZH</name>
<dbReference type="RefSeq" id="WP_179927313.1">
    <property type="nucleotide sequence ID" value="NZ_JACCDD010000002.1"/>
</dbReference>
<dbReference type="InterPro" id="IPR011650">
    <property type="entry name" value="Peptidase_M20_dimer"/>
</dbReference>
<feature type="domain" description="Peptidase M20 dimerisation" evidence="4">
    <location>
        <begin position="171"/>
        <end position="281"/>
    </location>
</feature>
<protein>
    <submittedName>
        <fullName evidence="5">Acetylornithine deacetylase</fullName>
        <ecNumber evidence="5">3.5.1.16</ecNumber>
    </submittedName>
</protein>
<evidence type="ECO:0000259" key="4">
    <source>
        <dbReference type="Pfam" id="PF07687"/>
    </source>
</evidence>
<dbReference type="CDD" id="cd03894">
    <property type="entry name" value="M20_ArgE"/>
    <property type="match status" value="1"/>
</dbReference>
<keyword evidence="3" id="KW-0170">Cobalt</keyword>
<dbReference type="Pfam" id="PF01546">
    <property type="entry name" value="Peptidase_M20"/>
    <property type="match status" value="1"/>
</dbReference>
<dbReference type="GO" id="GO:0008777">
    <property type="term" value="F:acetylornithine deacetylase activity"/>
    <property type="evidence" value="ECO:0007669"/>
    <property type="project" value="UniProtKB-EC"/>
</dbReference>
<dbReference type="InterPro" id="IPR050072">
    <property type="entry name" value="Peptidase_M20A"/>
</dbReference>
<dbReference type="InterPro" id="IPR036264">
    <property type="entry name" value="Bact_exopeptidase_dim_dom"/>
</dbReference>
<evidence type="ECO:0000313" key="5">
    <source>
        <dbReference type="EMBL" id="NYS44496.1"/>
    </source>
</evidence>
<evidence type="ECO:0000256" key="2">
    <source>
        <dbReference type="ARBA" id="ARBA00022801"/>
    </source>
</evidence>
<sequence>MEPTIELISSLIGFDTTSDRSNLPLIDFVADYLADLGIEAHLVPSEDGQKASLFATIGPMLPGGVILSGHTDTVPVSGQVWQSNPYRAVVRDGRLYGRGAVDMKGFIGVCLAMVPVFLDSQLSRPIHLALSYDEETSCRGCLPLIDRMKAVLPPVEAVIVGEPTSCSVVSAHKGVYSWRTRVTGAPAHSSNPSLGVSAISYAARLVGELDRIADTLMSSSTRNCLFDPPYSTMHVSCLTGGNAPNIVARDAELHWELRNLPEDDPLAILEEYRNFSSELAQEMRERSPQCAVVTEEDYPPIPAFKLQQNNSAETLAWRLAGQEERRAVGFCSEAGWFQERGFPTVVWGPGAVDQAHKADEYITLDELDKYRTMLFRLASELRGAEG</sequence>
<dbReference type="NCBIfam" id="TIGR01892">
    <property type="entry name" value="AcOrn-deacetyl"/>
    <property type="match status" value="1"/>
</dbReference>
<dbReference type="Gene3D" id="3.30.70.360">
    <property type="match status" value="1"/>
</dbReference>
<evidence type="ECO:0000256" key="3">
    <source>
        <dbReference type="ARBA" id="ARBA00023285"/>
    </source>
</evidence>
<organism evidence="5 6">
    <name type="scientific">Vreelandella zhaodongensis</name>
    <name type="common">Halomonas zhaodongensis</name>
    <dbReference type="NCBI Taxonomy" id="1176240"/>
    <lineage>
        <taxon>Bacteria</taxon>
        <taxon>Pseudomonadati</taxon>
        <taxon>Pseudomonadota</taxon>
        <taxon>Gammaproteobacteria</taxon>
        <taxon>Oceanospirillales</taxon>
        <taxon>Halomonadaceae</taxon>
        <taxon>Vreelandella</taxon>
    </lineage>
</organism>
<keyword evidence="1" id="KW-0479">Metal-binding</keyword>
<dbReference type="Pfam" id="PF07687">
    <property type="entry name" value="M20_dimer"/>
    <property type="match status" value="1"/>
</dbReference>
<dbReference type="SUPFAM" id="SSF55031">
    <property type="entry name" value="Bacterial exopeptidase dimerisation domain"/>
    <property type="match status" value="1"/>
</dbReference>
<dbReference type="Proteomes" id="UP000528918">
    <property type="component" value="Unassembled WGS sequence"/>
</dbReference>
<dbReference type="EC" id="3.5.1.16" evidence="5"/>
<accession>A0ABX2SQW6</accession>
<gene>
    <name evidence="5" type="primary">argE</name>
    <name evidence="5" type="ORF">HZS79_05965</name>
</gene>
<dbReference type="PANTHER" id="PTHR43808:SF31">
    <property type="entry name" value="N-ACETYL-L-CITRULLINE DEACETYLASE"/>
    <property type="match status" value="1"/>
</dbReference>
<dbReference type="NCBIfam" id="NF005710">
    <property type="entry name" value="PRK07522.1"/>
    <property type="match status" value="1"/>
</dbReference>
<dbReference type="EMBL" id="JACCDD010000002">
    <property type="protein sequence ID" value="NYS44496.1"/>
    <property type="molecule type" value="Genomic_DNA"/>
</dbReference>
<evidence type="ECO:0000256" key="1">
    <source>
        <dbReference type="ARBA" id="ARBA00022723"/>
    </source>
</evidence>
<dbReference type="InterPro" id="IPR010169">
    <property type="entry name" value="AcOrn-deacetyl"/>
</dbReference>
<dbReference type="Gene3D" id="3.40.630.10">
    <property type="entry name" value="Zn peptidases"/>
    <property type="match status" value="1"/>
</dbReference>
<dbReference type="PANTHER" id="PTHR43808">
    <property type="entry name" value="ACETYLORNITHINE DEACETYLASE"/>
    <property type="match status" value="1"/>
</dbReference>
<dbReference type="SUPFAM" id="SSF53187">
    <property type="entry name" value="Zn-dependent exopeptidases"/>
    <property type="match status" value="1"/>
</dbReference>
<reference evidence="5 6" key="1">
    <citation type="journal article" date="2013" name="Antonie Van Leeuwenhoek">
        <title>Halomonas zhaodongensis sp. nov., a slightly halophilic bacterium isolated from saline-alkaline soils in Zhaodong, China.</title>
        <authorList>
            <person name="Jiang J."/>
            <person name="Pan Y."/>
            <person name="Meng L."/>
            <person name="Hu S."/>
            <person name="Zhang X."/>
            <person name="Hu B."/>
            <person name="Meng J."/>
            <person name="Li C."/>
            <person name="Huang H."/>
            <person name="Wang K."/>
            <person name="Su T."/>
        </authorList>
    </citation>
    <scope>NUCLEOTIDE SEQUENCE [LARGE SCALE GENOMIC DNA]</scope>
    <source>
        <strain evidence="5 6">NEAU-ST10-25</strain>
    </source>
</reference>
<comment type="caution">
    <text evidence="5">The sequence shown here is derived from an EMBL/GenBank/DDBJ whole genome shotgun (WGS) entry which is preliminary data.</text>
</comment>
<evidence type="ECO:0000313" key="6">
    <source>
        <dbReference type="Proteomes" id="UP000528918"/>
    </source>
</evidence>
<keyword evidence="6" id="KW-1185">Reference proteome</keyword>